<feature type="non-terminal residue" evidence="1">
    <location>
        <position position="1"/>
    </location>
</feature>
<gene>
    <name evidence="1" type="ORF">FWILDA_LOCUS14111</name>
</gene>
<accession>A0A9W4T227</accession>
<dbReference type="Proteomes" id="UP001153678">
    <property type="component" value="Unassembled WGS sequence"/>
</dbReference>
<organism evidence="1 2">
    <name type="scientific">Funneliformis geosporum</name>
    <dbReference type="NCBI Taxonomy" id="1117311"/>
    <lineage>
        <taxon>Eukaryota</taxon>
        <taxon>Fungi</taxon>
        <taxon>Fungi incertae sedis</taxon>
        <taxon>Mucoromycota</taxon>
        <taxon>Glomeromycotina</taxon>
        <taxon>Glomeromycetes</taxon>
        <taxon>Glomerales</taxon>
        <taxon>Glomeraceae</taxon>
        <taxon>Funneliformis</taxon>
    </lineage>
</organism>
<protein>
    <submittedName>
        <fullName evidence="1">18123_t:CDS:1</fullName>
    </submittedName>
</protein>
<name>A0A9W4T227_9GLOM</name>
<reference evidence="1" key="1">
    <citation type="submission" date="2022-08" db="EMBL/GenBank/DDBJ databases">
        <authorList>
            <person name="Kallberg Y."/>
            <person name="Tangrot J."/>
            <person name="Rosling A."/>
        </authorList>
    </citation>
    <scope>NUCLEOTIDE SEQUENCE</scope>
    <source>
        <strain evidence="1">Wild A</strain>
    </source>
</reference>
<dbReference type="EMBL" id="CAMKVN010005868">
    <property type="protein sequence ID" value="CAI2189502.1"/>
    <property type="molecule type" value="Genomic_DNA"/>
</dbReference>
<sequence>GKSPDDCEKKVRDILSDLVKTLKIEHIKAFPFYRYHEEKKTYLQLYTSGTGKRKTAIKAIQDNNFKTASDDLYLFHHKVV</sequence>
<comment type="caution">
    <text evidence="1">The sequence shown here is derived from an EMBL/GenBank/DDBJ whole genome shotgun (WGS) entry which is preliminary data.</text>
</comment>
<evidence type="ECO:0000313" key="2">
    <source>
        <dbReference type="Proteomes" id="UP001153678"/>
    </source>
</evidence>
<keyword evidence="2" id="KW-1185">Reference proteome</keyword>
<dbReference type="AlphaFoldDB" id="A0A9W4T227"/>
<proteinExistence type="predicted"/>
<evidence type="ECO:0000313" key="1">
    <source>
        <dbReference type="EMBL" id="CAI2189502.1"/>
    </source>
</evidence>